<dbReference type="HAMAP" id="MF_01518">
    <property type="entry name" value="Adenine_deamin"/>
    <property type="match status" value="1"/>
</dbReference>
<evidence type="ECO:0000256" key="4">
    <source>
        <dbReference type="ARBA" id="ARBA00022801"/>
    </source>
</evidence>
<evidence type="ECO:0000256" key="6">
    <source>
        <dbReference type="ARBA" id="ARBA00047720"/>
    </source>
</evidence>
<evidence type="ECO:0000256" key="8">
    <source>
        <dbReference type="HAMAP-Rule" id="MF_01518"/>
    </source>
</evidence>
<gene>
    <name evidence="8 11" type="primary">ade</name>
    <name evidence="11" type="ORF">PATL70BA_2730</name>
</gene>
<reference evidence="11 12" key="1">
    <citation type="submission" date="2018-09" db="EMBL/GenBank/DDBJ databases">
        <authorList>
            <person name="Postec A."/>
        </authorList>
    </citation>
    <scope>NUCLEOTIDE SEQUENCE [LARGE SCALE GENOMIC DNA]</scope>
    <source>
        <strain evidence="11">70B-A</strain>
    </source>
</reference>
<dbReference type="EC" id="3.5.4.2" evidence="3 8"/>
<accession>A0A3P7PEY2</accession>
<evidence type="ECO:0000256" key="1">
    <source>
        <dbReference type="ARBA" id="ARBA00001936"/>
    </source>
</evidence>
<proteinExistence type="inferred from homology"/>
<dbReference type="InterPro" id="IPR011059">
    <property type="entry name" value="Metal-dep_hydrolase_composite"/>
</dbReference>
<evidence type="ECO:0000259" key="10">
    <source>
        <dbReference type="Pfam" id="PF13382"/>
    </source>
</evidence>
<name>A0A3P7PEY2_9FIRM</name>
<evidence type="ECO:0000256" key="7">
    <source>
        <dbReference type="ARBA" id="ARBA00069718"/>
    </source>
</evidence>
<dbReference type="OrthoDB" id="9775607at2"/>
<comment type="catalytic activity">
    <reaction evidence="6 8">
        <text>adenine + H2O + H(+) = hypoxanthine + NH4(+)</text>
        <dbReference type="Rhea" id="RHEA:23688"/>
        <dbReference type="ChEBI" id="CHEBI:15377"/>
        <dbReference type="ChEBI" id="CHEBI:15378"/>
        <dbReference type="ChEBI" id="CHEBI:16708"/>
        <dbReference type="ChEBI" id="CHEBI:17368"/>
        <dbReference type="ChEBI" id="CHEBI:28938"/>
        <dbReference type="EC" id="3.5.4.2"/>
    </reaction>
</comment>
<dbReference type="NCBIfam" id="TIGR01178">
    <property type="entry name" value="ade"/>
    <property type="match status" value="1"/>
</dbReference>
<dbReference type="SUPFAM" id="SSF51556">
    <property type="entry name" value="Metallo-dependent hydrolases"/>
    <property type="match status" value="1"/>
</dbReference>
<sequence length="568" mass="62139">MPIKEMIIARGDQKAELVLKNCQVVNVLNGQIEGGDIAIEKGRIVGVGEYEGHREIDLKNKYVCPGFIDGHVHIESSMLTPSQFSRLVMPKGTTSIIADPHEIANVCGLNGIEYMLKASEKVPLDIYIMLPSCVPSTEFEVAGAILLAKDLKKLKDHPRVIGLGEMMNYPGVIAGNAMVHEKIDMMSDRLIDGHAPEVTGKALNAYISAGVKTDHECTTKDEMLEKVGKGMYVHLREGSATRNLDALLKGVTPNNSRRLMFCTDDKQPIDIMNEGHIDHNVRRAIELGLSPITAIQMATLNVAECYSLKGKGAIAPGYEADLLILDNLEHVSVSQVYKKGILVASDHQPLFEAPQIEDESVLNTVKLEDIKSINLDLKIPTGIARVIGLRERSIITDLVIRKVDTKDDVFVHNPKLDLLKLAVIERHQNTGNVGIGLVEGYGLKHGAVALTIAHDSHNVIVIGDNDTDMKLAIEELKRCDGGMTICRDGVVIETLRLEVGGLMTNAPLEEVIAKIKKMDRLALDSGVSTKIEPFLTLAFLALPVIPELKLTDQGLFDVTQFAFVEIDV</sequence>
<evidence type="ECO:0000313" key="11">
    <source>
        <dbReference type="EMBL" id="VDN48633.1"/>
    </source>
</evidence>
<dbReference type="GO" id="GO:0000034">
    <property type="term" value="F:adenine deaminase activity"/>
    <property type="evidence" value="ECO:0007669"/>
    <property type="project" value="UniProtKB-UniRule"/>
</dbReference>
<organism evidence="11 12">
    <name type="scientific">Petrocella atlantisensis</name>
    <dbReference type="NCBI Taxonomy" id="2173034"/>
    <lineage>
        <taxon>Bacteria</taxon>
        <taxon>Bacillati</taxon>
        <taxon>Bacillota</taxon>
        <taxon>Clostridia</taxon>
        <taxon>Lachnospirales</taxon>
        <taxon>Vallitaleaceae</taxon>
        <taxon>Petrocella</taxon>
    </lineage>
</organism>
<keyword evidence="4 8" id="KW-0378">Hydrolase</keyword>
<dbReference type="SUPFAM" id="SSF51338">
    <property type="entry name" value="Composite domain of metallo-dependent hydrolases"/>
    <property type="match status" value="1"/>
</dbReference>
<dbReference type="Gene3D" id="3.20.20.140">
    <property type="entry name" value="Metal-dependent hydrolases"/>
    <property type="match status" value="1"/>
</dbReference>
<keyword evidence="5 8" id="KW-0464">Manganese</keyword>
<dbReference type="InterPro" id="IPR006680">
    <property type="entry name" value="Amidohydro-rel"/>
</dbReference>
<dbReference type="Pfam" id="PF01979">
    <property type="entry name" value="Amidohydro_1"/>
    <property type="match status" value="1"/>
</dbReference>
<dbReference type="KEGG" id="cbar:PATL70BA_2730"/>
<dbReference type="Gene3D" id="2.30.40.10">
    <property type="entry name" value="Urease, subunit C, domain 1"/>
    <property type="match status" value="1"/>
</dbReference>
<comment type="similarity">
    <text evidence="2 8">Belongs to the metallo-dependent hydrolases superfamily. Adenine deaminase family.</text>
</comment>
<dbReference type="CDD" id="cd01295">
    <property type="entry name" value="AdeC"/>
    <property type="match status" value="1"/>
</dbReference>
<dbReference type="PANTHER" id="PTHR11113">
    <property type="entry name" value="N-ACETYLGLUCOSAMINE-6-PHOSPHATE DEACETYLASE"/>
    <property type="match status" value="1"/>
</dbReference>
<evidence type="ECO:0000256" key="2">
    <source>
        <dbReference type="ARBA" id="ARBA00006773"/>
    </source>
</evidence>
<evidence type="ECO:0000256" key="3">
    <source>
        <dbReference type="ARBA" id="ARBA00012782"/>
    </source>
</evidence>
<dbReference type="InterPro" id="IPR026912">
    <property type="entry name" value="Adenine_deam_C"/>
</dbReference>
<comment type="cofactor">
    <cofactor evidence="1 8">
        <name>Mn(2+)</name>
        <dbReference type="ChEBI" id="CHEBI:29035"/>
    </cofactor>
</comment>
<dbReference type="InterPro" id="IPR032466">
    <property type="entry name" value="Metal_Hydrolase"/>
</dbReference>
<dbReference type="GO" id="GO:0006146">
    <property type="term" value="P:adenine catabolic process"/>
    <property type="evidence" value="ECO:0007669"/>
    <property type="project" value="InterPro"/>
</dbReference>
<evidence type="ECO:0000313" key="12">
    <source>
        <dbReference type="Proteomes" id="UP000279029"/>
    </source>
</evidence>
<dbReference type="InterPro" id="IPR006679">
    <property type="entry name" value="Adenine_deam"/>
</dbReference>
<keyword evidence="12" id="KW-1185">Reference proteome</keyword>
<dbReference type="Proteomes" id="UP000279029">
    <property type="component" value="Chromosome"/>
</dbReference>
<dbReference type="RefSeq" id="WP_125137744.1">
    <property type="nucleotide sequence ID" value="NZ_LR130778.1"/>
</dbReference>
<dbReference type="AlphaFoldDB" id="A0A3P7PEY2"/>
<evidence type="ECO:0000259" key="9">
    <source>
        <dbReference type="Pfam" id="PF01979"/>
    </source>
</evidence>
<dbReference type="Pfam" id="PF13382">
    <property type="entry name" value="Adenine_deam_C"/>
    <property type="match status" value="1"/>
</dbReference>
<feature type="domain" description="Adenine deaminase C-terminal" evidence="10">
    <location>
        <begin position="394"/>
        <end position="561"/>
    </location>
</feature>
<evidence type="ECO:0000256" key="5">
    <source>
        <dbReference type="ARBA" id="ARBA00023211"/>
    </source>
</evidence>
<protein>
    <recommendedName>
        <fullName evidence="7 8">Adenine deaminase</fullName>
        <shortName evidence="8">Adenase</shortName>
        <shortName evidence="8">Adenine aminase</shortName>
        <ecNumber evidence="3 8">3.5.4.2</ecNumber>
    </recommendedName>
</protein>
<dbReference type="PANTHER" id="PTHR11113:SF2">
    <property type="entry name" value="ADENINE DEAMINASE"/>
    <property type="match status" value="1"/>
</dbReference>
<feature type="domain" description="Amidohydrolase-related" evidence="9">
    <location>
        <begin position="62"/>
        <end position="340"/>
    </location>
</feature>
<dbReference type="FunFam" id="3.20.20.140:FF:000016">
    <property type="entry name" value="Adenine deaminase"/>
    <property type="match status" value="1"/>
</dbReference>
<dbReference type="EMBL" id="LR130778">
    <property type="protein sequence ID" value="VDN48633.1"/>
    <property type="molecule type" value="Genomic_DNA"/>
</dbReference>